<feature type="region of interest" description="Disordered" evidence="2">
    <location>
        <begin position="577"/>
        <end position="898"/>
    </location>
</feature>
<evidence type="ECO:0000256" key="1">
    <source>
        <dbReference type="SAM" id="Coils"/>
    </source>
</evidence>
<feature type="region of interest" description="Disordered" evidence="2">
    <location>
        <begin position="101"/>
        <end position="127"/>
    </location>
</feature>
<protein>
    <submittedName>
        <fullName evidence="3">Uncharacterized protein</fullName>
    </submittedName>
</protein>
<feature type="region of interest" description="Disordered" evidence="2">
    <location>
        <begin position="974"/>
        <end position="1047"/>
    </location>
</feature>
<feature type="compositionally biased region" description="Low complexity" evidence="2">
    <location>
        <begin position="646"/>
        <end position="662"/>
    </location>
</feature>
<feature type="compositionally biased region" description="Polar residues" evidence="2">
    <location>
        <begin position="363"/>
        <end position="373"/>
    </location>
</feature>
<dbReference type="EMBL" id="LGRX02011710">
    <property type="protein sequence ID" value="KAK3268622.1"/>
    <property type="molecule type" value="Genomic_DNA"/>
</dbReference>
<evidence type="ECO:0000256" key="2">
    <source>
        <dbReference type="SAM" id="MobiDB-lite"/>
    </source>
</evidence>
<gene>
    <name evidence="3" type="ORF">CYMTET_22889</name>
</gene>
<dbReference type="Proteomes" id="UP001190700">
    <property type="component" value="Unassembled WGS sequence"/>
</dbReference>
<feature type="compositionally biased region" description="Polar residues" evidence="2">
    <location>
        <begin position="612"/>
        <end position="623"/>
    </location>
</feature>
<evidence type="ECO:0000313" key="3">
    <source>
        <dbReference type="EMBL" id="KAK3268622.1"/>
    </source>
</evidence>
<feature type="compositionally biased region" description="Basic and acidic residues" evidence="2">
    <location>
        <begin position="765"/>
        <end position="782"/>
    </location>
</feature>
<organism evidence="3 4">
    <name type="scientific">Cymbomonas tetramitiformis</name>
    <dbReference type="NCBI Taxonomy" id="36881"/>
    <lineage>
        <taxon>Eukaryota</taxon>
        <taxon>Viridiplantae</taxon>
        <taxon>Chlorophyta</taxon>
        <taxon>Pyramimonadophyceae</taxon>
        <taxon>Pyramimonadales</taxon>
        <taxon>Pyramimonadaceae</taxon>
        <taxon>Cymbomonas</taxon>
    </lineage>
</organism>
<accession>A0AAE0L1N7</accession>
<feature type="compositionally biased region" description="Basic and acidic residues" evidence="2">
    <location>
        <begin position="932"/>
        <end position="943"/>
    </location>
</feature>
<evidence type="ECO:0000313" key="4">
    <source>
        <dbReference type="Proteomes" id="UP001190700"/>
    </source>
</evidence>
<feature type="compositionally biased region" description="Low complexity" evidence="2">
    <location>
        <begin position="378"/>
        <end position="391"/>
    </location>
</feature>
<keyword evidence="1" id="KW-0175">Coiled coil</keyword>
<feature type="region of interest" description="Disordered" evidence="2">
    <location>
        <begin position="195"/>
        <end position="228"/>
    </location>
</feature>
<feature type="compositionally biased region" description="Basic and acidic residues" evidence="2">
    <location>
        <begin position="856"/>
        <end position="871"/>
    </location>
</feature>
<keyword evidence="4" id="KW-1185">Reference proteome</keyword>
<proteinExistence type="predicted"/>
<feature type="compositionally biased region" description="Basic and acidic residues" evidence="2">
    <location>
        <begin position="669"/>
        <end position="680"/>
    </location>
</feature>
<comment type="caution">
    <text evidence="3">The sequence shown here is derived from an EMBL/GenBank/DDBJ whole genome shotgun (WGS) entry which is preliminary data.</text>
</comment>
<feature type="compositionally biased region" description="Basic and acidic residues" evidence="2">
    <location>
        <begin position="392"/>
        <end position="403"/>
    </location>
</feature>
<feature type="compositionally biased region" description="Polar residues" evidence="2">
    <location>
        <begin position="101"/>
        <end position="110"/>
    </location>
</feature>
<sequence length="1353" mass="145314">MDSEEDIAALLQRVANQDDQADENYHWCSHLESPELAPTSKARSDVEPTALSRAAGVLQEAKQLLRDLDGESTCSSVELTEDTSASRWQMLRSRVDASTVLPGSSATAAPSMTGHARPASRSPSEAALEQLDTRASRVLKQASKLCARKVELFPARGARSSSRQGMAMGTRRSARRSASPPQFCVTSAASMAAAAAGAPRGDVHPAPGTEREAEEGTGRAPGGGIGPEAGVALAAADVFTSSRPARDLSSQCEAAWRLADQARQRDVRQAQSIISRWVAPDSHRGKDRAGASKLLLDGSDLPETDCSRRAAMEAWTAGKVRTDRMNTADEGNGKGPSIGRHEACSPPTRSLAKAKEASIRCPQRSQGLSSTSPEIRRGAACMSGGSAAAAKQADEAELRSRKEEEEEEEEERQRRRAELQEQHRVLVETEQRLLSERRRFEVYTQKAAAMAWGRYVHASFAAWRSQWLHWQIRLEQAVVHLGWRRRTRLWRAWRRQVEDRCVARALAQEAARAQYAERQGNLARLFCALKALQRALVLWKANVQLQVAARSMQQERHERRQKMELLKVRAAEACRRRLQGGESNGNGPVEPQGAAEPASGPARAHQPALRTQPHQKQSHAPSETSEKKVKGCHGARPQAGSDRTPGSASSGHSGAAGKPEAGAPGGRQHARDALEPDVRITGRHAPQGSAHARRPAASYTLSASPDDASSREAARGGSAQDGEDLPGGELAPTTAKRSPPGDATEAPARLSPPSSLKPGPGPREPPGESRSDQDVAVRREASRQTGTTSWLDAPRSTVGGKKQVALLGYARAGAEGGQGDRTATLGAGLGTEDCAPGLRSALDAGGGSAEPPRAVAEQRSRAQASREEAEGGRCGSEAGVNCDRDGSDGAQGGGEAARKSVLTLSMELAALRQLVRSDLELPEEDDGVEGLPMHDQRDAREPDLGSAAGSEALLDVFTGLSPIHEGAEVAACGARSGVQHGSGGPASVEWPTVPPPPPMAQGDGASDVGESGSRGQARNQEGRDAPGGPAPASSAMQERAEQRKAQRAALKLKYEEKEQMRRAELAAMEARAQLERQKEKEAAVERRRQAALAATAAEQAAHLAQQLMAEQAALARLHAQRALLARAGWRPWRRATRARQRSVVLASRLWALRWGGASLAGWRLATESEAQARGCAAARIYTCIRQGRLRGGMDAFAKWCSLSAMWRRALLSAVLTRWGAEVVDGRGRRQRAAYAPQTGARSLLKWSMQRWAVSVEELQQARLEMLHAAEVEQRSRQAQAREEEAARKRLERQQKAQGWLLEFRGQKAGRELESCWAPPARGATTGGTPKETNGTYAALDFKLKIDGLGLKDA</sequence>
<feature type="region of interest" description="Disordered" evidence="2">
    <location>
        <begin position="325"/>
        <end position="418"/>
    </location>
</feature>
<reference evidence="3 4" key="1">
    <citation type="journal article" date="2015" name="Genome Biol. Evol.">
        <title>Comparative Genomics of a Bacterivorous Green Alga Reveals Evolutionary Causalities and Consequences of Phago-Mixotrophic Mode of Nutrition.</title>
        <authorList>
            <person name="Burns J.A."/>
            <person name="Paasch A."/>
            <person name="Narechania A."/>
            <person name="Kim E."/>
        </authorList>
    </citation>
    <scope>NUCLEOTIDE SEQUENCE [LARGE SCALE GENOMIC DNA]</scope>
    <source>
        <strain evidence="3 4">PLY_AMNH</strain>
    </source>
</reference>
<name>A0AAE0L1N7_9CHLO</name>
<feature type="region of interest" description="Disordered" evidence="2">
    <location>
        <begin position="157"/>
        <end position="182"/>
    </location>
</feature>
<feature type="coiled-coil region" evidence="1">
    <location>
        <begin position="1268"/>
        <end position="1296"/>
    </location>
</feature>
<feature type="compositionally biased region" description="Low complexity" evidence="2">
    <location>
        <begin position="116"/>
        <end position="127"/>
    </location>
</feature>
<feature type="region of interest" description="Disordered" evidence="2">
    <location>
        <begin position="920"/>
        <end position="947"/>
    </location>
</feature>
<feature type="compositionally biased region" description="Low complexity" evidence="2">
    <location>
        <begin position="1026"/>
        <end position="1037"/>
    </location>
</feature>